<organism evidence="2 3">
    <name type="scientific">Trichobilharzia regenti</name>
    <name type="common">Nasal bird schistosome</name>
    <dbReference type="NCBI Taxonomy" id="157069"/>
    <lineage>
        <taxon>Eukaryota</taxon>
        <taxon>Metazoa</taxon>
        <taxon>Spiralia</taxon>
        <taxon>Lophotrochozoa</taxon>
        <taxon>Platyhelminthes</taxon>
        <taxon>Trematoda</taxon>
        <taxon>Digenea</taxon>
        <taxon>Strigeidida</taxon>
        <taxon>Schistosomatoidea</taxon>
        <taxon>Schistosomatidae</taxon>
        <taxon>Trichobilharzia</taxon>
    </lineage>
</organism>
<accession>A0AA85IVS5</accession>
<dbReference type="AlphaFoldDB" id="A0AA85IVS5"/>
<keyword evidence="2" id="KW-1185">Reference proteome</keyword>
<keyword evidence="1" id="KW-0732">Signal</keyword>
<evidence type="ECO:0000313" key="3">
    <source>
        <dbReference type="WBParaSite" id="TREG1_113830.1"/>
    </source>
</evidence>
<reference evidence="2" key="1">
    <citation type="submission" date="2022-06" db="EMBL/GenBank/DDBJ databases">
        <authorList>
            <person name="Berger JAMES D."/>
            <person name="Berger JAMES D."/>
        </authorList>
    </citation>
    <scope>NUCLEOTIDE SEQUENCE [LARGE SCALE GENOMIC DNA]</scope>
</reference>
<feature type="signal peptide" evidence="1">
    <location>
        <begin position="1"/>
        <end position="24"/>
    </location>
</feature>
<dbReference type="Proteomes" id="UP000050795">
    <property type="component" value="Unassembled WGS sequence"/>
</dbReference>
<evidence type="ECO:0000313" key="2">
    <source>
        <dbReference type="Proteomes" id="UP000050795"/>
    </source>
</evidence>
<evidence type="ECO:0000256" key="1">
    <source>
        <dbReference type="SAM" id="SignalP"/>
    </source>
</evidence>
<proteinExistence type="predicted"/>
<sequence>MKFNLISATYLFTLFFIIATHLEAMKMNTDSLDESSFNKRAYHFFRLKRSPKCFGIPDEIKQMITRDPYIICQEDRDFLGL</sequence>
<name>A0AA85IVS5_TRIRE</name>
<protein>
    <submittedName>
        <fullName evidence="3">Uncharacterized protein</fullName>
    </submittedName>
</protein>
<feature type="chain" id="PRO_5041726815" evidence="1">
    <location>
        <begin position="25"/>
        <end position="81"/>
    </location>
</feature>
<reference evidence="3" key="2">
    <citation type="submission" date="2023-11" db="UniProtKB">
        <authorList>
            <consortium name="WormBaseParasite"/>
        </authorList>
    </citation>
    <scope>IDENTIFICATION</scope>
</reference>
<dbReference type="WBParaSite" id="TREG1_113830.1">
    <property type="protein sequence ID" value="TREG1_113830.1"/>
    <property type="gene ID" value="TREG1_113830"/>
</dbReference>